<proteinExistence type="predicted"/>
<organism evidence="3 4">
    <name type="scientific">Pseudolycoriella hygida</name>
    <dbReference type="NCBI Taxonomy" id="35572"/>
    <lineage>
        <taxon>Eukaryota</taxon>
        <taxon>Metazoa</taxon>
        <taxon>Ecdysozoa</taxon>
        <taxon>Arthropoda</taxon>
        <taxon>Hexapoda</taxon>
        <taxon>Insecta</taxon>
        <taxon>Pterygota</taxon>
        <taxon>Neoptera</taxon>
        <taxon>Endopterygota</taxon>
        <taxon>Diptera</taxon>
        <taxon>Nematocera</taxon>
        <taxon>Sciaroidea</taxon>
        <taxon>Sciaridae</taxon>
        <taxon>Pseudolycoriella</taxon>
    </lineage>
</organism>
<reference evidence="3" key="1">
    <citation type="submission" date="2022-07" db="EMBL/GenBank/DDBJ databases">
        <authorList>
            <person name="Trinca V."/>
            <person name="Uliana J.V.C."/>
            <person name="Torres T.T."/>
            <person name="Ward R.J."/>
            <person name="Monesi N."/>
        </authorList>
    </citation>
    <scope>NUCLEOTIDE SEQUENCE</scope>
    <source>
        <strain evidence="3">HSMRA1968</strain>
        <tissue evidence="3">Whole embryos</tissue>
    </source>
</reference>
<evidence type="ECO:0000313" key="3">
    <source>
        <dbReference type="EMBL" id="KAJ6636620.1"/>
    </source>
</evidence>
<evidence type="ECO:0000313" key="4">
    <source>
        <dbReference type="Proteomes" id="UP001151699"/>
    </source>
</evidence>
<keyword evidence="4" id="KW-1185">Reference proteome</keyword>
<evidence type="ECO:0000256" key="2">
    <source>
        <dbReference type="SAM" id="Phobius"/>
    </source>
</evidence>
<accession>A0A9Q0MRF0</accession>
<gene>
    <name evidence="3" type="ORF">Bhyg_15211</name>
</gene>
<dbReference type="AlphaFoldDB" id="A0A9Q0MRF0"/>
<keyword evidence="2" id="KW-0812">Transmembrane</keyword>
<feature type="transmembrane region" description="Helical" evidence="2">
    <location>
        <begin position="12"/>
        <end position="32"/>
    </location>
</feature>
<feature type="non-terminal residue" evidence="3">
    <location>
        <position position="1"/>
    </location>
</feature>
<protein>
    <submittedName>
        <fullName evidence="3">Uncharacterized protein</fullName>
    </submittedName>
</protein>
<name>A0A9Q0MRF0_9DIPT</name>
<keyword evidence="2" id="KW-0472">Membrane</keyword>
<feature type="region of interest" description="Disordered" evidence="1">
    <location>
        <begin position="70"/>
        <end position="98"/>
    </location>
</feature>
<sequence length="146" mass="16329">MTTRWKQKASSLLAITSVIVLLLLIIFLWEAVKNGVFSPTSTNVYNKVNYSENSDKNHFRIDSLASNSSTIKDDVNQSSSSSSKYPPTPPIQLPTTNNKDDIVMNEFVKPSKIHIQSLHRDDLLYESQKINPGEAQFSTSILCPVV</sequence>
<evidence type="ECO:0000256" key="1">
    <source>
        <dbReference type="SAM" id="MobiDB-lite"/>
    </source>
</evidence>
<dbReference type="Proteomes" id="UP001151699">
    <property type="component" value="Chromosome C"/>
</dbReference>
<comment type="caution">
    <text evidence="3">The sequence shown here is derived from an EMBL/GenBank/DDBJ whole genome shotgun (WGS) entry which is preliminary data.</text>
</comment>
<dbReference type="EMBL" id="WJQU01000004">
    <property type="protein sequence ID" value="KAJ6636620.1"/>
    <property type="molecule type" value="Genomic_DNA"/>
</dbReference>
<keyword evidence="2" id="KW-1133">Transmembrane helix</keyword>